<evidence type="ECO:0000313" key="3">
    <source>
        <dbReference type="Proteomes" id="UP000013243"/>
    </source>
</evidence>
<dbReference type="EMBL" id="CP015231">
    <property type="protein sequence ID" value="ANP42904.1"/>
    <property type="molecule type" value="Genomic_DNA"/>
</dbReference>
<name>A0A1B1A8K6_9RHOB</name>
<dbReference type="KEGG" id="rmb:K529_019260"/>
<evidence type="ECO:0000313" key="2">
    <source>
        <dbReference type="EMBL" id="ANP42904.1"/>
    </source>
</evidence>
<accession>A0A1B1A8K6</accession>
<dbReference type="RefSeq" id="WP_005607661.1">
    <property type="nucleotide sequence ID" value="NZ_CP015231.1"/>
</dbReference>
<dbReference type="Pfam" id="PF00583">
    <property type="entry name" value="Acetyltransf_1"/>
    <property type="match status" value="1"/>
</dbReference>
<sequence>MVRSIIRTAKPEDRFGVVSMCREFHKVSGIPFEFNAAHASRTAQEYIEGPDRLCLVLEVDGALSGVLAASITVSPLAPVRLAQELVFWVHPSHRGRFPLRMLQAYEAWARTEGCAAAGLSGLNDVRVSHFFERAGFGLSENKFLKILR</sequence>
<dbReference type="PROSITE" id="PS51186">
    <property type="entry name" value="GNAT"/>
    <property type="match status" value="1"/>
</dbReference>
<geneLocation type="plasmid" evidence="2 3">
    <name>unnamed1</name>
</geneLocation>
<dbReference type="SUPFAM" id="SSF55729">
    <property type="entry name" value="Acyl-CoA N-acyltransferases (Nat)"/>
    <property type="match status" value="1"/>
</dbReference>
<proteinExistence type="predicted"/>
<feature type="domain" description="N-acetyltransferase" evidence="1">
    <location>
        <begin position="4"/>
        <end position="148"/>
    </location>
</feature>
<dbReference type="GeneID" id="96997575"/>
<gene>
    <name evidence="2" type="ORF">K529_019260</name>
</gene>
<evidence type="ECO:0000259" key="1">
    <source>
        <dbReference type="PROSITE" id="PS51186"/>
    </source>
</evidence>
<protein>
    <recommendedName>
        <fullName evidence="1">N-acetyltransferase domain-containing protein</fullName>
    </recommendedName>
</protein>
<dbReference type="InterPro" id="IPR016181">
    <property type="entry name" value="Acyl_CoA_acyltransferase"/>
</dbReference>
<dbReference type="GO" id="GO:0016747">
    <property type="term" value="F:acyltransferase activity, transferring groups other than amino-acyl groups"/>
    <property type="evidence" value="ECO:0007669"/>
    <property type="project" value="InterPro"/>
</dbReference>
<dbReference type="Gene3D" id="3.40.630.30">
    <property type="match status" value="1"/>
</dbReference>
<keyword evidence="2" id="KW-0614">Plasmid</keyword>
<reference evidence="2 3" key="1">
    <citation type="journal article" date="2016" name="ISME J.">
        <title>Global occurrence and heterogeneity of the Roseobacter-clade species Ruegeria mobilis.</title>
        <authorList>
            <person name="Sonnenschein E."/>
            <person name="Gram L."/>
        </authorList>
    </citation>
    <scope>NUCLEOTIDE SEQUENCE [LARGE SCALE GENOMIC DNA]</scope>
    <source>
        <strain evidence="2 3">F1926</strain>
        <plasmid evidence="2 3">unnamed1</plasmid>
    </source>
</reference>
<dbReference type="OrthoDB" id="7959761at2"/>
<dbReference type="AlphaFoldDB" id="A0A1B1A8K6"/>
<organism evidence="2 3">
    <name type="scientific">Tritonibacter mobilis F1926</name>
    <dbReference type="NCBI Taxonomy" id="1265309"/>
    <lineage>
        <taxon>Bacteria</taxon>
        <taxon>Pseudomonadati</taxon>
        <taxon>Pseudomonadota</taxon>
        <taxon>Alphaproteobacteria</taxon>
        <taxon>Rhodobacterales</taxon>
        <taxon>Paracoccaceae</taxon>
        <taxon>Tritonibacter</taxon>
    </lineage>
</organism>
<dbReference type="Proteomes" id="UP000013243">
    <property type="component" value="Plasmid unnamed1"/>
</dbReference>
<dbReference type="InterPro" id="IPR000182">
    <property type="entry name" value="GNAT_dom"/>
</dbReference>